<keyword evidence="2" id="KW-1185">Reference proteome</keyword>
<organism evidence="1 2">
    <name type="scientific">Cetraspora pellucida</name>
    <dbReference type="NCBI Taxonomy" id="1433469"/>
    <lineage>
        <taxon>Eukaryota</taxon>
        <taxon>Fungi</taxon>
        <taxon>Fungi incertae sedis</taxon>
        <taxon>Mucoromycota</taxon>
        <taxon>Glomeromycotina</taxon>
        <taxon>Glomeromycetes</taxon>
        <taxon>Diversisporales</taxon>
        <taxon>Gigasporaceae</taxon>
        <taxon>Cetraspora</taxon>
    </lineage>
</organism>
<comment type="caution">
    <text evidence="1">The sequence shown here is derived from an EMBL/GenBank/DDBJ whole genome shotgun (WGS) entry which is preliminary data.</text>
</comment>
<evidence type="ECO:0000313" key="2">
    <source>
        <dbReference type="Proteomes" id="UP000789759"/>
    </source>
</evidence>
<protein>
    <submittedName>
        <fullName evidence="1">6678_t:CDS:1</fullName>
    </submittedName>
</protein>
<dbReference type="EMBL" id="CAJVQA010070748">
    <property type="protein sequence ID" value="CAG8833386.1"/>
    <property type="molecule type" value="Genomic_DNA"/>
</dbReference>
<proteinExistence type="predicted"/>
<name>A0A9N9PL18_9GLOM</name>
<evidence type="ECO:0000313" key="1">
    <source>
        <dbReference type="EMBL" id="CAG8833386.1"/>
    </source>
</evidence>
<dbReference type="Proteomes" id="UP000789759">
    <property type="component" value="Unassembled WGS sequence"/>
</dbReference>
<dbReference type="Gene3D" id="1.25.40.10">
    <property type="entry name" value="Tetratricopeptide repeat domain"/>
    <property type="match status" value="1"/>
</dbReference>
<reference evidence="1" key="1">
    <citation type="submission" date="2021-06" db="EMBL/GenBank/DDBJ databases">
        <authorList>
            <person name="Kallberg Y."/>
            <person name="Tangrot J."/>
            <person name="Rosling A."/>
        </authorList>
    </citation>
    <scope>NUCLEOTIDE SEQUENCE</scope>
    <source>
        <strain evidence="1">FL966</strain>
    </source>
</reference>
<accession>A0A9N9PL18</accession>
<feature type="non-terminal residue" evidence="1">
    <location>
        <position position="1"/>
    </location>
</feature>
<dbReference type="SUPFAM" id="SSF81901">
    <property type="entry name" value="HCP-like"/>
    <property type="match status" value="1"/>
</dbReference>
<dbReference type="InterPro" id="IPR011990">
    <property type="entry name" value="TPR-like_helical_dom_sf"/>
</dbReference>
<dbReference type="SMART" id="SM00671">
    <property type="entry name" value="SEL1"/>
    <property type="match status" value="1"/>
</dbReference>
<gene>
    <name evidence="1" type="ORF">CPELLU_LOCUS20968</name>
</gene>
<dbReference type="InterPro" id="IPR006597">
    <property type="entry name" value="Sel1-like"/>
</dbReference>
<dbReference type="AlphaFoldDB" id="A0A9N9PL18"/>
<sequence length="39" mass="4678">LKYHNGIRKTALCYLEGFGVKKDEEKAYIYSKKSLEKYY</sequence>